<dbReference type="GO" id="GO:0005739">
    <property type="term" value="C:mitochondrion"/>
    <property type="evidence" value="ECO:0007669"/>
    <property type="project" value="TreeGrafter"/>
</dbReference>
<keyword evidence="2" id="KW-0001">2Fe-2S</keyword>
<dbReference type="PROSITE" id="PS00814">
    <property type="entry name" value="ADX"/>
    <property type="match status" value="1"/>
</dbReference>
<name>A0A9P6UAA5_9FUNG</name>
<dbReference type="InterPro" id="IPR012675">
    <property type="entry name" value="Beta-grasp_dom_sf"/>
</dbReference>
<feature type="domain" description="2Fe-2S ferredoxin-type" evidence="7">
    <location>
        <begin position="77"/>
        <end position="179"/>
    </location>
</feature>
<comment type="caution">
    <text evidence="8">The sequence shown here is derived from an EMBL/GenBank/DDBJ whole genome shotgun (WGS) entry which is preliminary data.</text>
</comment>
<sequence length="192" mass="20931">MFFTAPALASARQALTRTSTLAHAGRRLQISRTPTTTSFSAPTTGLFRSQRNSLAPFSTTSALLHSKRKRPGPNEGFEVNFITQDGEKVTVRAHEGESLLDVAWANDLDLEGACEASLACSTCHLILDEASFDKLEEPCDEENDMLDLAFGLTDTSRLGCQVIMNKDLDGVTARMPSATRNMYVDGAKPKHH</sequence>
<keyword evidence="4" id="KW-0408">Iron</keyword>
<dbReference type="GO" id="GO:0046872">
    <property type="term" value="F:metal ion binding"/>
    <property type="evidence" value="ECO:0007669"/>
    <property type="project" value="UniProtKB-KW"/>
</dbReference>
<evidence type="ECO:0000259" key="7">
    <source>
        <dbReference type="PROSITE" id="PS51085"/>
    </source>
</evidence>
<evidence type="ECO:0000256" key="6">
    <source>
        <dbReference type="ARBA" id="ARBA00034078"/>
    </source>
</evidence>
<dbReference type="InterPro" id="IPR001055">
    <property type="entry name" value="Adrenodoxin-like"/>
</dbReference>
<comment type="similarity">
    <text evidence="1">Belongs to the adrenodoxin/putidaredoxin family.</text>
</comment>
<keyword evidence="9" id="KW-1185">Reference proteome</keyword>
<accession>A0A9P6UAA5</accession>
<keyword evidence="3" id="KW-0479">Metal-binding</keyword>
<evidence type="ECO:0000256" key="3">
    <source>
        <dbReference type="ARBA" id="ARBA00022723"/>
    </source>
</evidence>
<protein>
    <submittedName>
        <fullName evidence="8">Adrenodoxin-like protein 1, mitochondrial</fullName>
    </submittedName>
</protein>
<dbReference type="Pfam" id="PF00111">
    <property type="entry name" value="Fer2"/>
    <property type="match status" value="1"/>
</dbReference>
<dbReference type="InterPro" id="IPR018298">
    <property type="entry name" value="Adrenodoxin_Fe-S_BS"/>
</dbReference>
<dbReference type="EMBL" id="JAAAJB010000103">
    <property type="protein sequence ID" value="KAG0265970.1"/>
    <property type="molecule type" value="Genomic_DNA"/>
</dbReference>
<dbReference type="GO" id="GO:0051537">
    <property type="term" value="F:2 iron, 2 sulfur cluster binding"/>
    <property type="evidence" value="ECO:0007669"/>
    <property type="project" value="UniProtKB-KW"/>
</dbReference>
<organism evidence="8 9">
    <name type="scientific">Actinomortierella ambigua</name>
    <dbReference type="NCBI Taxonomy" id="1343610"/>
    <lineage>
        <taxon>Eukaryota</taxon>
        <taxon>Fungi</taxon>
        <taxon>Fungi incertae sedis</taxon>
        <taxon>Mucoromycota</taxon>
        <taxon>Mortierellomycotina</taxon>
        <taxon>Mortierellomycetes</taxon>
        <taxon>Mortierellales</taxon>
        <taxon>Mortierellaceae</taxon>
        <taxon>Actinomortierella</taxon>
    </lineage>
</organism>
<gene>
    <name evidence="8" type="primary">MFDX1</name>
    <name evidence="8" type="ORF">DFQ27_000220</name>
</gene>
<reference evidence="8" key="1">
    <citation type="journal article" date="2020" name="Fungal Divers.">
        <title>Resolving the Mortierellaceae phylogeny through synthesis of multi-gene phylogenetics and phylogenomics.</title>
        <authorList>
            <person name="Vandepol N."/>
            <person name="Liber J."/>
            <person name="Desiro A."/>
            <person name="Na H."/>
            <person name="Kennedy M."/>
            <person name="Barry K."/>
            <person name="Grigoriev I.V."/>
            <person name="Miller A.N."/>
            <person name="O'Donnell K."/>
            <person name="Stajich J.E."/>
            <person name="Bonito G."/>
        </authorList>
    </citation>
    <scope>NUCLEOTIDE SEQUENCE</scope>
    <source>
        <strain evidence="8">BC1065</strain>
    </source>
</reference>
<dbReference type="Proteomes" id="UP000807716">
    <property type="component" value="Unassembled WGS sequence"/>
</dbReference>
<dbReference type="GO" id="GO:0009055">
    <property type="term" value="F:electron transfer activity"/>
    <property type="evidence" value="ECO:0007669"/>
    <property type="project" value="TreeGrafter"/>
</dbReference>
<dbReference type="PANTHER" id="PTHR23426">
    <property type="entry name" value="FERREDOXIN/ADRENODOXIN"/>
    <property type="match status" value="1"/>
</dbReference>
<evidence type="ECO:0000313" key="9">
    <source>
        <dbReference type="Proteomes" id="UP000807716"/>
    </source>
</evidence>
<evidence type="ECO:0000256" key="1">
    <source>
        <dbReference type="ARBA" id="ARBA00010914"/>
    </source>
</evidence>
<evidence type="ECO:0000256" key="5">
    <source>
        <dbReference type="ARBA" id="ARBA00023014"/>
    </source>
</evidence>
<proteinExistence type="inferred from homology"/>
<dbReference type="InterPro" id="IPR001041">
    <property type="entry name" value="2Fe-2S_ferredoxin-type"/>
</dbReference>
<evidence type="ECO:0000256" key="2">
    <source>
        <dbReference type="ARBA" id="ARBA00022714"/>
    </source>
</evidence>
<keyword evidence="5" id="KW-0411">Iron-sulfur</keyword>
<dbReference type="AlphaFoldDB" id="A0A9P6UAA5"/>
<comment type="cofactor">
    <cofactor evidence="6">
        <name>[2Fe-2S] cluster</name>
        <dbReference type="ChEBI" id="CHEBI:190135"/>
    </cofactor>
</comment>
<evidence type="ECO:0000313" key="8">
    <source>
        <dbReference type="EMBL" id="KAG0265970.1"/>
    </source>
</evidence>
<dbReference type="Gene3D" id="3.10.20.30">
    <property type="match status" value="1"/>
</dbReference>
<dbReference type="PANTHER" id="PTHR23426:SF65">
    <property type="entry name" value="FERREDOXIN-2, MITOCHONDRIAL"/>
    <property type="match status" value="1"/>
</dbReference>
<dbReference type="InterPro" id="IPR036010">
    <property type="entry name" value="2Fe-2S_ferredoxin-like_sf"/>
</dbReference>
<dbReference type="PROSITE" id="PS51085">
    <property type="entry name" value="2FE2S_FER_2"/>
    <property type="match status" value="1"/>
</dbReference>
<dbReference type="CDD" id="cd00207">
    <property type="entry name" value="fer2"/>
    <property type="match status" value="1"/>
</dbReference>
<dbReference type="SUPFAM" id="SSF54292">
    <property type="entry name" value="2Fe-2S ferredoxin-like"/>
    <property type="match status" value="1"/>
</dbReference>
<dbReference type="PRINTS" id="PR00355">
    <property type="entry name" value="ADRENODOXIN"/>
</dbReference>
<evidence type="ECO:0000256" key="4">
    <source>
        <dbReference type="ARBA" id="ARBA00023004"/>
    </source>
</evidence>
<dbReference type="OrthoDB" id="268593at2759"/>
<dbReference type="GO" id="GO:0140647">
    <property type="term" value="P:P450-containing electron transport chain"/>
    <property type="evidence" value="ECO:0007669"/>
    <property type="project" value="InterPro"/>
</dbReference>